<organism evidence="1">
    <name type="scientific">marine sediment metagenome</name>
    <dbReference type="NCBI Taxonomy" id="412755"/>
    <lineage>
        <taxon>unclassified sequences</taxon>
        <taxon>metagenomes</taxon>
        <taxon>ecological metagenomes</taxon>
    </lineage>
</organism>
<accession>X0Z6E2</accession>
<dbReference type="InterPro" id="IPR013321">
    <property type="entry name" value="Arc_rbn_hlx_hlx"/>
</dbReference>
<sequence>MNVMVKKRVAVTIREDLVDWLDRQVESMRFHNRSHGIEYALQKLKEADHNKRE</sequence>
<dbReference type="SUPFAM" id="SSF47598">
    <property type="entry name" value="Ribbon-helix-helix"/>
    <property type="match status" value="1"/>
</dbReference>
<dbReference type="EMBL" id="BARS01053951">
    <property type="protein sequence ID" value="GAG44156.1"/>
    <property type="molecule type" value="Genomic_DNA"/>
</dbReference>
<dbReference type="CDD" id="cd22231">
    <property type="entry name" value="RHH_NikR_HicB-like"/>
    <property type="match status" value="1"/>
</dbReference>
<proteinExistence type="predicted"/>
<evidence type="ECO:0000313" key="1">
    <source>
        <dbReference type="EMBL" id="GAG44156.1"/>
    </source>
</evidence>
<gene>
    <name evidence="1" type="ORF">S01H1_79960</name>
</gene>
<protein>
    <recommendedName>
        <fullName evidence="2">Ribbon-helix-helix protein CopG domain-containing protein</fullName>
    </recommendedName>
</protein>
<comment type="caution">
    <text evidence="1">The sequence shown here is derived from an EMBL/GenBank/DDBJ whole genome shotgun (WGS) entry which is preliminary data.</text>
</comment>
<dbReference type="InterPro" id="IPR010985">
    <property type="entry name" value="Ribbon_hlx_hlx"/>
</dbReference>
<reference evidence="1" key="1">
    <citation type="journal article" date="2014" name="Front. Microbiol.">
        <title>High frequency of phylogenetically diverse reductive dehalogenase-homologous genes in deep subseafloor sedimentary metagenomes.</title>
        <authorList>
            <person name="Kawai M."/>
            <person name="Futagami T."/>
            <person name="Toyoda A."/>
            <person name="Takaki Y."/>
            <person name="Nishi S."/>
            <person name="Hori S."/>
            <person name="Arai W."/>
            <person name="Tsubouchi T."/>
            <person name="Morono Y."/>
            <person name="Uchiyama I."/>
            <person name="Ito T."/>
            <person name="Fujiyama A."/>
            <person name="Inagaki F."/>
            <person name="Takami H."/>
        </authorList>
    </citation>
    <scope>NUCLEOTIDE SEQUENCE</scope>
    <source>
        <strain evidence="1">Expedition CK06-06</strain>
    </source>
</reference>
<name>X0Z6E2_9ZZZZ</name>
<dbReference type="GO" id="GO:0006355">
    <property type="term" value="P:regulation of DNA-templated transcription"/>
    <property type="evidence" value="ECO:0007669"/>
    <property type="project" value="InterPro"/>
</dbReference>
<evidence type="ECO:0008006" key="2">
    <source>
        <dbReference type="Google" id="ProtNLM"/>
    </source>
</evidence>
<dbReference type="Gene3D" id="1.10.1220.10">
    <property type="entry name" value="Met repressor-like"/>
    <property type="match status" value="1"/>
</dbReference>
<dbReference type="AlphaFoldDB" id="X0Z6E2"/>